<keyword evidence="2" id="KW-0413">Isomerase</keyword>
<reference evidence="2 3" key="1">
    <citation type="submission" date="2024-09" db="EMBL/GenBank/DDBJ databases">
        <authorList>
            <person name="Sun Q."/>
            <person name="Mori K."/>
        </authorList>
    </citation>
    <scope>NUCLEOTIDE SEQUENCE [LARGE SCALE GENOMIC DNA]</scope>
    <source>
        <strain evidence="2 3">JCM 15389</strain>
    </source>
</reference>
<dbReference type="RefSeq" id="WP_377790653.1">
    <property type="nucleotide sequence ID" value="NZ_JBHLYQ010000194.1"/>
</dbReference>
<dbReference type="InterPro" id="IPR005251">
    <property type="entry name" value="IF-M1Pi"/>
</dbReference>
<dbReference type="InterPro" id="IPR000649">
    <property type="entry name" value="IF-2B-related"/>
</dbReference>
<evidence type="ECO:0000313" key="3">
    <source>
        <dbReference type="Proteomes" id="UP001589788"/>
    </source>
</evidence>
<dbReference type="EC" id="5.3.1.23" evidence="2"/>
<gene>
    <name evidence="2" type="primary">mtnA</name>
    <name evidence="2" type="ORF">ACFFRE_12450</name>
</gene>
<dbReference type="PANTHER" id="PTHR43475:SF1">
    <property type="entry name" value="METHYLTHIORIBOSE-1-PHOSPHATE ISOMERASE"/>
    <property type="match status" value="1"/>
</dbReference>
<feature type="non-terminal residue" evidence="2">
    <location>
        <position position="1"/>
    </location>
</feature>
<proteinExistence type="inferred from homology"/>
<dbReference type="NCBIfam" id="NF004326">
    <property type="entry name" value="PRK05720.1"/>
    <property type="match status" value="1"/>
</dbReference>
<dbReference type="NCBIfam" id="TIGR00524">
    <property type="entry name" value="eIF-2B_rel"/>
    <property type="match status" value="1"/>
</dbReference>
<dbReference type="Proteomes" id="UP001589788">
    <property type="component" value="Unassembled WGS sequence"/>
</dbReference>
<dbReference type="NCBIfam" id="TIGR00512">
    <property type="entry name" value="salvage_mtnA"/>
    <property type="match status" value="1"/>
</dbReference>
<protein>
    <submittedName>
        <fullName evidence="2">S-methyl-5-thioribose-1-phosphate isomerase</fullName>
        <ecNumber evidence="2">5.3.1.23</ecNumber>
    </submittedName>
</protein>
<organism evidence="2 3">
    <name type="scientific">Aciditerrimonas ferrireducens</name>
    <dbReference type="NCBI Taxonomy" id="667306"/>
    <lineage>
        <taxon>Bacteria</taxon>
        <taxon>Bacillati</taxon>
        <taxon>Actinomycetota</taxon>
        <taxon>Acidimicrobiia</taxon>
        <taxon>Acidimicrobiales</taxon>
        <taxon>Acidimicrobiaceae</taxon>
        <taxon>Aciditerrimonas</taxon>
    </lineage>
</organism>
<comment type="similarity">
    <text evidence="1">Belongs to the eIF-2B alpha/beta/delta subunits family.</text>
</comment>
<comment type="caution">
    <text evidence="2">The sequence shown here is derived from an EMBL/GenBank/DDBJ whole genome shotgun (WGS) entry which is preliminary data.</text>
</comment>
<dbReference type="GO" id="GO:0046523">
    <property type="term" value="F:S-methyl-5-thioribose-1-phosphate isomerase activity"/>
    <property type="evidence" value="ECO:0007669"/>
    <property type="project" value="UniProtKB-EC"/>
</dbReference>
<dbReference type="InterPro" id="IPR042529">
    <property type="entry name" value="IF_2B-like_C"/>
</dbReference>
<dbReference type="InterPro" id="IPR011559">
    <property type="entry name" value="Initiation_fac_2B_a/b/d"/>
</dbReference>
<dbReference type="Gene3D" id="3.40.50.10470">
    <property type="entry name" value="Translation initiation factor eif-2b, domain 2"/>
    <property type="match status" value="1"/>
</dbReference>
<evidence type="ECO:0000313" key="2">
    <source>
        <dbReference type="EMBL" id="MFC0082939.1"/>
    </source>
</evidence>
<dbReference type="EMBL" id="JBHLYQ010000194">
    <property type="protein sequence ID" value="MFC0082939.1"/>
    <property type="molecule type" value="Genomic_DNA"/>
</dbReference>
<dbReference type="InterPro" id="IPR037171">
    <property type="entry name" value="NagB/RpiA_transferase-like"/>
</dbReference>
<dbReference type="SUPFAM" id="SSF100950">
    <property type="entry name" value="NagB/RpiA/CoA transferase-like"/>
    <property type="match status" value="1"/>
</dbReference>
<dbReference type="Pfam" id="PF01008">
    <property type="entry name" value="IF-2B"/>
    <property type="match status" value="1"/>
</dbReference>
<evidence type="ECO:0000256" key="1">
    <source>
        <dbReference type="RuleBase" id="RU003814"/>
    </source>
</evidence>
<dbReference type="PANTHER" id="PTHR43475">
    <property type="entry name" value="METHYLTHIORIBOSE-1-PHOSPHATE ISOMERASE"/>
    <property type="match status" value="1"/>
</dbReference>
<keyword evidence="3" id="KW-1185">Reference proteome</keyword>
<name>A0ABV6C5G5_9ACTN</name>
<sequence length="218" mass="21995">HRRLGANGAGILLPSARVLTHCHAGALACGGYGTALGVVRAAAEAGATVHVWVRETRPLLQGSRITAWELQQLGVPATVLVDGAAASLFAAGQVDCCLVGADRIAANGDVANKVGTYDLAVLAHHHGVPFYVAAPSLTVDLGCPTGSAIPIEQRAPEEVTELAGRRLAPEGVPAYNPAFDVTPAELVTAIVTEAGVHRPPYSASLAGLAGAPSPTGPG</sequence>
<accession>A0ABV6C5G5</accession>